<reference evidence="1 2" key="1">
    <citation type="submission" date="2014-07" db="EMBL/GenBank/DDBJ databases">
        <title>Draft genome sequence of Thalassospira profundimaris 35.</title>
        <authorList>
            <person name="Lai Q."/>
            <person name="Shao Z."/>
        </authorList>
    </citation>
    <scope>NUCLEOTIDE SEQUENCE [LARGE SCALE GENOMIC DNA]</scope>
    <source>
        <strain evidence="1 2">35</strain>
    </source>
</reference>
<gene>
    <name evidence="1" type="ORF">TH19_22325</name>
</gene>
<dbReference type="AlphaFoldDB" id="A0A367W0R8"/>
<evidence type="ECO:0000313" key="1">
    <source>
        <dbReference type="EMBL" id="RCK30836.1"/>
    </source>
</evidence>
<name>A0A367W0R8_9PROT</name>
<organism evidence="1 2">
    <name type="scientific">Thalassospira profundimaris</name>
    <dbReference type="NCBI Taxonomy" id="502049"/>
    <lineage>
        <taxon>Bacteria</taxon>
        <taxon>Pseudomonadati</taxon>
        <taxon>Pseudomonadota</taxon>
        <taxon>Alphaproteobacteria</taxon>
        <taxon>Rhodospirillales</taxon>
        <taxon>Thalassospiraceae</taxon>
        <taxon>Thalassospira</taxon>
    </lineage>
</organism>
<sequence length="77" mass="8860">MVDRMFFITRLAMTGRLMIYSVYLVLDFKLATFNVCDKGIIGRRPARLEVEFLLKCSMFGSKSFDMALNAHSPTPYI</sequence>
<dbReference type="EMBL" id="JPWF01000026">
    <property type="protein sequence ID" value="RCK30836.1"/>
    <property type="molecule type" value="Genomic_DNA"/>
</dbReference>
<proteinExistence type="predicted"/>
<comment type="caution">
    <text evidence="1">The sequence shown here is derived from an EMBL/GenBank/DDBJ whole genome shotgun (WGS) entry which is preliminary data.</text>
</comment>
<protein>
    <submittedName>
        <fullName evidence="1">Uncharacterized protein</fullName>
    </submittedName>
</protein>
<accession>A0A367W0R8</accession>
<dbReference type="Proteomes" id="UP000253226">
    <property type="component" value="Unassembled WGS sequence"/>
</dbReference>
<evidence type="ECO:0000313" key="2">
    <source>
        <dbReference type="Proteomes" id="UP000253226"/>
    </source>
</evidence>